<feature type="domain" description="CinA C-terminal" evidence="1">
    <location>
        <begin position="8"/>
        <end position="152"/>
    </location>
</feature>
<dbReference type="NCBIfam" id="TIGR00199">
    <property type="entry name" value="PncC_domain"/>
    <property type="match status" value="1"/>
</dbReference>
<evidence type="ECO:0000259" key="1">
    <source>
        <dbReference type="Pfam" id="PF02464"/>
    </source>
</evidence>
<dbReference type="Gene3D" id="3.90.950.20">
    <property type="entry name" value="CinA-like"/>
    <property type="match status" value="1"/>
</dbReference>
<gene>
    <name evidence="2" type="ORF">GCM10023093_05380</name>
</gene>
<dbReference type="RefSeq" id="WP_345078152.1">
    <property type="nucleotide sequence ID" value="NZ_BAABFA010000005.1"/>
</dbReference>
<dbReference type="InterPro" id="IPR036653">
    <property type="entry name" value="CinA-like_C"/>
</dbReference>
<comment type="caution">
    <text evidence="2">The sequence shown here is derived from an EMBL/GenBank/DDBJ whole genome shotgun (WGS) entry which is preliminary data.</text>
</comment>
<dbReference type="SUPFAM" id="SSF142433">
    <property type="entry name" value="CinA-like"/>
    <property type="match status" value="1"/>
</dbReference>
<sequence>MLNEKKSGVIRDHLVQHEETVSVAESVTSGALQFLLCGIADAERFYQGGITAYNIGQKYRHLRVEPIHAKAHNCVSAKVAEQMAVNVCGMFDSDWGIGVTGYATPVPVSGNKLFCYFAVSYKGIIQVSEKVSCKKMLPEKVQHFFARKVMDAFYRYVLYTSQRL</sequence>
<keyword evidence="3" id="KW-1185">Reference proteome</keyword>
<reference evidence="3" key="1">
    <citation type="journal article" date="2019" name="Int. J. Syst. Evol. Microbiol.">
        <title>The Global Catalogue of Microorganisms (GCM) 10K type strain sequencing project: providing services to taxonomists for standard genome sequencing and annotation.</title>
        <authorList>
            <consortium name="The Broad Institute Genomics Platform"/>
            <consortium name="The Broad Institute Genome Sequencing Center for Infectious Disease"/>
            <person name="Wu L."/>
            <person name="Ma J."/>
        </authorList>
    </citation>
    <scope>NUCLEOTIDE SEQUENCE [LARGE SCALE GENOMIC DNA]</scope>
    <source>
        <strain evidence="3">JCM 32105</strain>
    </source>
</reference>
<organism evidence="2 3">
    <name type="scientific">Nemorincola caseinilytica</name>
    <dbReference type="NCBI Taxonomy" id="2054315"/>
    <lineage>
        <taxon>Bacteria</taxon>
        <taxon>Pseudomonadati</taxon>
        <taxon>Bacteroidota</taxon>
        <taxon>Chitinophagia</taxon>
        <taxon>Chitinophagales</taxon>
        <taxon>Chitinophagaceae</taxon>
        <taxon>Nemorincola</taxon>
    </lineage>
</organism>
<dbReference type="Pfam" id="PF02464">
    <property type="entry name" value="CinA"/>
    <property type="match status" value="1"/>
</dbReference>
<evidence type="ECO:0000313" key="3">
    <source>
        <dbReference type="Proteomes" id="UP001500067"/>
    </source>
</evidence>
<dbReference type="InterPro" id="IPR008136">
    <property type="entry name" value="CinA_C"/>
</dbReference>
<proteinExistence type="predicted"/>
<dbReference type="Proteomes" id="UP001500067">
    <property type="component" value="Unassembled WGS sequence"/>
</dbReference>
<evidence type="ECO:0000313" key="2">
    <source>
        <dbReference type="EMBL" id="GAA4461176.1"/>
    </source>
</evidence>
<name>A0ABP8N8Q6_9BACT</name>
<accession>A0ABP8N8Q6</accession>
<dbReference type="EMBL" id="BAABFA010000005">
    <property type="protein sequence ID" value="GAA4461176.1"/>
    <property type="molecule type" value="Genomic_DNA"/>
</dbReference>
<protein>
    <recommendedName>
        <fullName evidence="1">CinA C-terminal domain-containing protein</fullName>
    </recommendedName>
</protein>